<accession>A0A517S8F0</accession>
<organism evidence="2 3">
    <name type="scientific">Caulifigura coniformis</name>
    <dbReference type="NCBI Taxonomy" id="2527983"/>
    <lineage>
        <taxon>Bacteria</taxon>
        <taxon>Pseudomonadati</taxon>
        <taxon>Planctomycetota</taxon>
        <taxon>Planctomycetia</taxon>
        <taxon>Planctomycetales</taxon>
        <taxon>Planctomycetaceae</taxon>
        <taxon>Caulifigura</taxon>
    </lineage>
</organism>
<dbReference type="KEGG" id="ccos:Pan44_04150"/>
<dbReference type="SFLD" id="SFLDG01018">
    <property type="entry name" value="Squalene/Phytoene_Synthase_Lik"/>
    <property type="match status" value="1"/>
</dbReference>
<gene>
    <name evidence="2" type="primary">crtB_1</name>
    <name evidence="2" type="ORF">Pan44_04150</name>
</gene>
<evidence type="ECO:0000313" key="3">
    <source>
        <dbReference type="Proteomes" id="UP000315700"/>
    </source>
</evidence>
<sequence>MTAPATEMTAAVVNDSITYCCDLAKRSKTQFYVTFFALPRPMFRDMCVLYAFMRKTDDLADDLTYSVEERVARLAAWRAALERTVRGEAVDDPVLPAVGDLVDRQQLNPQWLFDVIDGVESDLAPRTFETFTELNDYCYHVAGAVGLCCIQIWKFADPRAQEAAVACGTAFQLTNILRDVAEDLQNGRVYLPREDLARFGVDEPLLKVGGADARYQALMRFEADRARSFFAEAQPLLEWLSPAGRRVQRAMFGMYGGLLDEIERRRFDVQSRRVKTPRLVKWRIAARCFWPF</sequence>
<protein>
    <submittedName>
        <fullName evidence="2">All-trans-phytoene synthase</fullName>
    </submittedName>
</protein>
<keyword evidence="3" id="KW-1185">Reference proteome</keyword>
<dbReference type="SFLD" id="SFLDS00005">
    <property type="entry name" value="Isoprenoid_Synthase_Type_I"/>
    <property type="match status" value="1"/>
</dbReference>
<reference evidence="2 3" key="1">
    <citation type="submission" date="2019-02" db="EMBL/GenBank/DDBJ databases">
        <title>Deep-cultivation of Planctomycetes and their phenomic and genomic characterization uncovers novel biology.</title>
        <authorList>
            <person name="Wiegand S."/>
            <person name="Jogler M."/>
            <person name="Boedeker C."/>
            <person name="Pinto D."/>
            <person name="Vollmers J."/>
            <person name="Rivas-Marin E."/>
            <person name="Kohn T."/>
            <person name="Peeters S.H."/>
            <person name="Heuer A."/>
            <person name="Rast P."/>
            <person name="Oberbeckmann S."/>
            <person name="Bunk B."/>
            <person name="Jeske O."/>
            <person name="Meyerdierks A."/>
            <person name="Storesund J.E."/>
            <person name="Kallscheuer N."/>
            <person name="Luecker S."/>
            <person name="Lage O.M."/>
            <person name="Pohl T."/>
            <person name="Merkel B.J."/>
            <person name="Hornburger P."/>
            <person name="Mueller R.-W."/>
            <person name="Bruemmer F."/>
            <person name="Labrenz M."/>
            <person name="Spormann A.M."/>
            <person name="Op den Camp H."/>
            <person name="Overmann J."/>
            <person name="Amann R."/>
            <person name="Jetten M.S.M."/>
            <person name="Mascher T."/>
            <person name="Medema M.H."/>
            <person name="Devos D.P."/>
            <person name="Kaster A.-K."/>
            <person name="Ovreas L."/>
            <person name="Rohde M."/>
            <person name="Galperin M.Y."/>
            <person name="Jogler C."/>
        </authorList>
    </citation>
    <scope>NUCLEOTIDE SEQUENCE [LARGE SCALE GENOMIC DNA]</scope>
    <source>
        <strain evidence="2 3">Pan44</strain>
    </source>
</reference>
<dbReference type="Proteomes" id="UP000315700">
    <property type="component" value="Chromosome"/>
</dbReference>
<dbReference type="PANTHER" id="PTHR31480">
    <property type="entry name" value="BIFUNCTIONAL LYCOPENE CYCLASE/PHYTOENE SYNTHASE"/>
    <property type="match status" value="1"/>
</dbReference>
<dbReference type="PROSITE" id="PS01044">
    <property type="entry name" value="SQUALEN_PHYTOEN_SYN_1"/>
    <property type="match status" value="1"/>
</dbReference>
<dbReference type="GO" id="GO:0004311">
    <property type="term" value="F:geranylgeranyl diphosphate synthase activity"/>
    <property type="evidence" value="ECO:0007669"/>
    <property type="project" value="InterPro"/>
</dbReference>
<keyword evidence="1" id="KW-0808">Transferase</keyword>
<dbReference type="SFLD" id="SFLDG01212">
    <property type="entry name" value="Phytoene_synthase_like"/>
    <property type="match status" value="1"/>
</dbReference>
<dbReference type="OrthoDB" id="9787280at2"/>
<dbReference type="CDD" id="cd00683">
    <property type="entry name" value="Trans_IPPS_HH"/>
    <property type="match status" value="1"/>
</dbReference>
<dbReference type="Gene3D" id="1.10.600.10">
    <property type="entry name" value="Farnesyl Diphosphate Synthase"/>
    <property type="match status" value="1"/>
</dbReference>
<dbReference type="SUPFAM" id="SSF48576">
    <property type="entry name" value="Terpenoid synthases"/>
    <property type="match status" value="1"/>
</dbReference>
<dbReference type="InterPro" id="IPR002060">
    <property type="entry name" value="Squ/phyt_synthse"/>
</dbReference>
<dbReference type="GO" id="GO:0051996">
    <property type="term" value="F:squalene synthase [NAD(P)H] activity"/>
    <property type="evidence" value="ECO:0007669"/>
    <property type="project" value="InterPro"/>
</dbReference>
<evidence type="ECO:0000256" key="1">
    <source>
        <dbReference type="ARBA" id="ARBA00022679"/>
    </source>
</evidence>
<proteinExistence type="predicted"/>
<dbReference type="Pfam" id="PF00494">
    <property type="entry name" value="SQS_PSY"/>
    <property type="match status" value="1"/>
</dbReference>
<dbReference type="InterPro" id="IPR019845">
    <property type="entry name" value="Squalene/phytoene_synthase_CS"/>
</dbReference>
<dbReference type="InterPro" id="IPR033904">
    <property type="entry name" value="Trans_IPPS_HH"/>
</dbReference>
<evidence type="ECO:0000313" key="2">
    <source>
        <dbReference type="EMBL" id="QDT52404.1"/>
    </source>
</evidence>
<dbReference type="InterPro" id="IPR008949">
    <property type="entry name" value="Isoprenoid_synthase_dom_sf"/>
</dbReference>
<dbReference type="InParanoid" id="A0A517S8F0"/>
<dbReference type="AlphaFoldDB" id="A0A517S8F0"/>
<dbReference type="EMBL" id="CP036271">
    <property type="protein sequence ID" value="QDT52404.1"/>
    <property type="molecule type" value="Genomic_DNA"/>
</dbReference>
<dbReference type="InterPro" id="IPR044843">
    <property type="entry name" value="Trans_IPPS_bact-type"/>
</dbReference>
<dbReference type="GO" id="GO:0016117">
    <property type="term" value="P:carotenoid biosynthetic process"/>
    <property type="evidence" value="ECO:0007669"/>
    <property type="project" value="UniProtKB-ARBA"/>
</dbReference>
<name>A0A517S8F0_9PLAN</name>